<reference evidence="1" key="1">
    <citation type="submission" date="2022-08" db="UniProtKB">
        <authorList>
            <consortium name="EnsemblMetazoa"/>
        </authorList>
    </citation>
    <scope>IDENTIFICATION</scope>
</reference>
<dbReference type="VEuPathDB" id="VectorBase:ACON2_039286"/>
<dbReference type="AlphaFoldDB" id="A0A8W7P4K8"/>
<name>A0A8W7P4K8_ANOCL</name>
<organism evidence="1">
    <name type="scientific">Anopheles coluzzii</name>
    <name type="common">African malaria mosquito</name>
    <dbReference type="NCBI Taxonomy" id="1518534"/>
    <lineage>
        <taxon>Eukaryota</taxon>
        <taxon>Metazoa</taxon>
        <taxon>Ecdysozoa</taxon>
        <taxon>Arthropoda</taxon>
        <taxon>Hexapoda</taxon>
        <taxon>Insecta</taxon>
        <taxon>Pterygota</taxon>
        <taxon>Neoptera</taxon>
        <taxon>Endopterygota</taxon>
        <taxon>Diptera</taxon>
        <taxon>Nematocera</taxon>
        <taxon>Culicoidea</taxon>
        <taxon>Culicidae</taxon>
        <taxon>Anophelinae</taxon>
        <taxon>Anopheles</taxon>
    </lineage>
</organism>
<accession>A0A8W7P4K8</accession>
<dbReference type="Proteomes" id="UP000075882">
    <property type="component" value="Unassembled WGS sequence"/>
</dbReference>
<protein>
    <submittedName>
        <fullName evidence="1">Uncharacterized protein</fullName>
    </submittedName>
</protein>
<proteinExistence type="predicted"/>
<evidence type="ECO:0000313" key="1">
    <source>
        <dbReference type="EnsemblMetazoa" id="ACOM025837-PA.1"/>
    </source>
</evidence>
<sequence>MGGKCPETRTAHEKASFHCYKELKPNGQPATSTHDGTNGTNVVRTVLEETDTIEKTYRSICLIQTCEDIPNMTTSRTRRCRRNDMIDAPMACTPITSTTFEIPEPVCRTQGVSE</sequence>
<dbReference type="EnsemblMetazoa" id="ACOM025837-RA">
    <property type="protein sequence ID" value="ACOM025837-PA.1"/>
    <property type="gene ID" value="ACOM025837"/>
</dbReference>